<evidence type="ECO:0000256" key="1">
    <source>
        <dbReference type="ARBA" id="ARBA00022737"/>
    </source>
</evidence>
<dbReference type="PROSITE" id="PS50005">
    <property type="entry name" value="TPR"/>
    <property type="match status" value="3"/>
</dbReference>
<protein>
    <submittedName>
        <fullName evidence="5">Tetratricopeptide repeat protein</fullName>
    </submittedName>
</protein>
<keyword evidence="6" id="KW-1185">Reference proteome</keyword>
<comment type="caution">
    <text evidence="5">The sequence shown here is derived from an EMBL/GenBank/DDBJ whole genome shotgun (WGS) entry which is preliminary data.</text>
</comment>
<feature type="repeat" description="TPR" evidence="3">
    <location>
        <begin position="490"/>
        <end position="523"/>
    </location>
</feature>
<feature type="repeat" description="TPR" evidence="3">
    <location>
        <begin position="421"/>
        <end position="454"/>
    </location>
</feature>
<accession>A0A3S2VLH5</accession>
<dbReference type="Pfam" id="PF00515">
    <property type="entry name" value="TPR_1"/>
    <property type="match status" value="1"/>
</dbReference>
<dbReference type="AlphaFoldDB" id="A0A3S2VLH5"/>
<dbReference type="Gene3D" id="1.25.40.10">
    <property type="entry name" value="Tetratricopeptide repeat domain"/>
    <property type="match status" value="2"/>
</dbReference>
<dbReference type="InterPro" id="IPR011990">
    <property type="entry name" value="TPR-like_helical_dom_sf"/>
</dbReference>
<evidence type="ECO:0000256" key="2">
    <source>
        <dbReference type="ARBA" id="ARBA00022803"/>
    </source>
</evidence>
<evidence type="ECO:0000313" key="5">
    <source>
        <dbReference type="EMBL" id="RVU35015.1"/>
    </source>
</evidence>
<name>A0A3S2VLH5_9PROT</name>
<dbReference type="SMART" id="SM00028">
    <property type="entry name" value="TPR"/>
    <property type="match status" value="5"/>
</dbReference>
<evidence type="ECO:0000256" key="4">
    <source>
        <dbReference type="SAM" id="SignalP"/>
    </source>
</evidence>
<dbReference type="OrthoDB" id="9766710at2"/>
<keyword evidence="1" id="KW-0677">Repeat</keyword>
<feature type="repeat" description="TPR" evidence="3">
    <location>
        <begin position="524"/>
        <end position="557"/>
    </location>
</feature>
<dbReference type="RefSeq" id="WP_127767336.1">
    <property type="nucleotide sequence ID" value="NZ_SADE01000003.1"/>
</dbReference>
<organism evidence="5 6">
    <name type="scientific">Hwanghaeella grinnelliae</name>
    <dbReference type="NCBI Taxonomy" id="2500179"/>
    <lineage>
        <taxon>Bacteria</taxon>
        <taxon>Pseudomonadati</taxon>
        <taxon>Pseudomonadota</taxon>
        <taxon>Alphaproteobacteria</taxon>
        <taxon>Rhodospirillales</taxon>
        <taxon>Rhodospirillaceae</taxon>
        <taxon>Hwanghaeella</taxon>
    </lineage>
</organism>
<dbReference type="Proteomes" id="UP000287447">
    <property type="component" value="Unassembled WGS sequence"/>
</dbReference>
<sequence length="581" mass="64720">MTVIVPSFRSLVATAGILAFAGWAGAVSGAGQAQAEGDALSKPLVAHSHAGAYLAGWFAEQQSDFSTAAYLLDRLLEDSPDDPELKVRAFYANLRAGLFDRALELATAISTEELNVPMTAQFTVIAGHLRSGAWEEAITVADQVPDNSLARYAKPMVKAWALAGLDKTDEAIAALRELSDETGFRRLRTLHEGMIYARAGRFDDAIASLVDEEEDVTSAPLRKVRTVAKVYVLQGRQQEAEDLLSAYLDRFPGTVVIEQDISAVKGGGQIDQKIGPAEGVSDGFYHLASGVQQQSEEFALVFGRLSSMLDPSHDLPLLLVGNILEDRDRFGDAVATLENILPDSPYYWDARLSIADNFVDLGKKKQAVELLEGMADERPDSTDPLIKIGYILRADERYLDEVDIYNRAISRVDGEPQGRHWILFYNRGIAFERSKQWDKAEPDFLKALELKPDDPFVLNYLGYSWVEKGVNIPQAKQMIRKALEQRQTDGYIVDSLGWVLYRTGSFDEAVGYLERAVQLRPQDPIINDHLGDAYWRVGRRNEARFQWDRALNLEPEEDVIPQIREKLKNGMGEPEIIEISN</sequence>
<reference evidence="6" key="1">
    <citation type="submission" date="2019-01" db="EMBL/GenBank/DDBJ databases">
        <title>Gri0909 isolated from a small marine red alga.</title>
        <authorList>
            <person name="Kim J."/>
            <person name="Jeong S.E."/>
            <person name="Jeon C.O."/>
        </authorList>
    </citation>
    <scope>NUCLEOTIDE SEQUENCE [LARGE SCALE GENOMIC DNA]</scope>
    <source>
        <strain evidence="6">Gri0909</strain>
    </source>
</reference>
<keyword evidence="2 3" id="KW-0802">TPR repeat</keyword>
<feature type="chain" id="PRO_5018634295" evidence="4">
    <location>
        <begin position="27"/>
        <end position="581"/>
    </location>
</feature>
<keyword evidence="4" id="KW-0732">Signal</keyword>
<proteinExistence type="predicted"/>
<gene>
    <name evidence="5" type="ORF">EOI86_19470</name>
</gene>
<dbReference type="SUPFAM" id="SSF48452">
    <property type="entry name" value="TPR-like"/>
    <property type="match status" value="2"/>
</dbReference>
<dbReference type="PANTHER" id="PTHR45586:SF1">
    <property type="entry name" value="LIPOPOLYSACCHARIDE ASSEMBLY PROTEIN B"/>
    <property type="match status" value="1"/>
</dbReference>
<feature type="signal peptide" evidence="4">
    <location>
        <begin position="1"/>
        <end position="26"/>
    </location>
</feature>
<dbReference type="EMBL" id="SADE01000003">
    <property type="protein sequence ID" value="RVU35015.1"/>
    <property type="molecule type" value="Genomic_DNA"/>
</dbReference>
<evidence type="ECO:0000256" key="3">
    <source>
        <dbReference type="PROSITE-ProRule" id="PRU00339"/>
    </source>
</evidence>
<evidence type="ECO:0000313" key="6">
    <source>
        <dbReference type="Proteomes" id="UP000287447"/>
    </source>
</evidence>
<dbReference type="Pfam" id="PF13432">
    <property type="entry name" value="TPR_16"/>
    <property type="match status" value="1"/>
</dbReference>
<dbReference type="InterPro" id="IPR051012">
    <property type="entry name" value="CellSynth/LPSAsmb/PSIAsmb"/>
</dbReference>
<dbReference type="PANTHER" id="PTHR45586">
    <property type="entry name" value="TPR REPEAT-CONTAINING PROTEIN PA4667"/>
    <property type="match status" value="1"/>
</dbReference>
<dbReference type="InterPro" id="IPR019734">
    <property type="entry name" value="TPR_rpt"/>
</dbReference>